<accession>A0ABW7Z6S3</accession>
<sequence>MNPRALLLDFGGVLTTGHHSTFAGFCTRAGLAADALDKALASPAGQQARAQVETGRLAQQGFEDVLAGLLGLPARGLLRHILADLRPRPEVYALVRRARTLGLRTGVLSNSLGTGEYDPYAGYELESSFDVVVLSDRVGLRKPDPAVFTLALNRLGVSAPACAFVDDSPANPDAARRLGMTAILFNGSASGLGQIEKLITANRETQECKIDKGHRR</sequence>
<name>A0ABW7Z6S3_9ACTN</name>
<dbReference type="SFLD" id="SFLDS00003">
    <property type="entry name" value="Haloacid_Dehalogenase"/>
    <property type="match status" value="1"/>
</dbReference>
<dbReference type="PANTHER" id="PTHR47829:SF1">
    <property type="entry name" value="HAD FAMILY PHOSPHATASE"/>
    <property type="match status" value="1"/>
</dbReference>
<dbReference type="InterPro" id="IPR006439">
    <property type="entry name" value="HAD-SF_hydro_IA"/>
</dbReference>
<dbReference type="Gene3D" id="3.40.50.1000">
    <property type="entry name" value="HAD superfamily/HAD-like"/>
    <property type="match status" value="1"/>
</dbReference>
<dbReference type="NCBIfam" id="TIGR01509">
    <property type="entry name" value="HAD-SF-IA-v3"/>
    <property type="match status" value="1"/>
</dbReference>
<organism evidence="1 2">
    <name type="scientific">Nonomuraea typhae</name>
    <dbReference type="NCBI Taxonomy" id="2603600"/>
    <lineage>
        <taxon>Bacteria</taxon>
        <taxon>Bacillati</taxon>
        <taxon>Actinomycetota</taxon>
        <taxon>Actinomycetes</taxon>
        <taxon>Streptosporangiales</taxon>
        <taxon>Streptosporangiaceae</taxon>
        <taxon>Nonomuraea</taxon>
    </lineage>
</organism>
<protein>
    <submittedName>
        <fullName evidence="1">HAD family hydrolase</fullName>
    </submittedName>
</protein>
<dbReference type="EMBL" id="JBITGY010000013">
    <property type="protein sequence ID" value="MFI6503889.1"/>
    <property type="molecule type" value="Genomic_DNA"/>
</dbReference>
<evidence type="ECO:0000313" key="2">
    <source>
        <dbReference type="Proteomes" id="UP001612741"/>
    </source>
</evidence>
<evidence type="ECO:0000313" key="1">
    <source>
        <dbReference type="EMBL" id="MFI6503889.1"/>
    </source>
</evidence>
<keyword evidence="1" id="KW-0378">Hydrolase</keyword>
<comment type="caution">
    <text evidence="1">The sequence shown here is derived from an EMBL/GenBank/DDBJ whole genome shotgun (WGS) entry which is preliminary data.</text>
</comment>
<dbReference type="InterPro" id="IPR036412">
    <property type="entry name" value="HAD-like_sf"/>
</dbReference>
<dbReference type="InterPro" id="IPR052898">
    <property type="entry name" value="ACAD10-like"/>
</dbReference>
<dbReference type="CDD" id="cd02603">
    <property type="entry name" value="HAD_sEH-N_like"/>
    <property type="match status" value="1"/>
</dbReference>
<keyword evidence="2" id="KW-1185">Reference proteome</keyword>
<proteinExistence type="predicted"/>
<dbReference type="InterPro" id="IPR023214">
    <property type="entry name" value="HAD_sf"/>
</dbReference>
<dbReference type="RefSeq" id="WP_397089653.1">
    <property type="nucleotide sequence ID" value="NZ_JBITGY010000013.1"/>
</dbReference>
<dbReference type="Proteomes" id="UP001612741">
    <property type="component" value="Unassembled WGS sequence"/>
</dbReference>
<dbReference type="SUPFAM" id="SSF56784">
    <property type="entry name" value="HAD-like"/>
    <property type="match status" value="1"/>
</dbReference>
<dbReference type="Pfam" id="PF00702">
    <property type="entry name" value="Hydrolase"/>
    <property type="match status" value="1"/>
</dbReference>
<dbReference type="SFLD" id="SFLDG01129">
    <property type="entry name" value="C1.5:_HAD__Beta-PGM__Phosphata"/>
    <property type="match status" value="1"/>
</dbReference>
<dbReference type="GO" id="GO:0016787">
    <property type="term" value="F:hydrolase activity"/>
    <property type="evidence" value="ECO:0007669"/>
    <property type="project" value="UniProtKB-KW"/>
</dbReference>
<gene>
    <name evidence="1" type="ORF">ACIBG2_41345</name>
</gene>
<reference evidence="1 2" key="1">
    <citation type="submission" date="2024-10" db="EMBL/GenBank/DDBJ databases">
        <title>The Natural Products Discovery Center: Release of the First 8490 Sequenced Strains for Exploring Actinobacteria Biosynthetic Diversity.</title>
        <authorList>
            <person name="Kalkreuter E."/>
            <person name="Kautsar S.A."/>
            <person name="Yang D."/>
            <person name="Bader C.D."/>
            <person name="Teijaro C.N."/>
            <person name="Fluegel L."/>
            <person name="Davis C.M."/>
            <person name="Simpson J.R."/>
            <person name="Lauterbach L."/>
            <person name="Steele A.D."/>
            <person name="Gui C."/>
            <person name="Meng S."/>
            <person name="Li G."/>
            <person name="Viehrig K."/>
            <person name="Ye F."/>
            <person name="Su P."/>
            <person name="Kiefer A.F."/>
            <person name="Nichols A."/>
            <person name="Cepeda A.J."/>
            <person name="Yan W."/>
            <person name="Fan B."/>
            <person name="Jiang Y."/>
            <person name="Adhikari A."/>
            <person name="Zheng C.-J."/>
            <person name="Schuster L."/>
            <person name="Cowan T.M."/>
            <person name="Smanski M.J."/>
            <person name="Chevrette M.G."/>
            <person name="De Carvalho L.P.S."/>
            <person name="Shen B."/>
        </authorList>
    </citation>
    <scope>NUCLEOTIDE SEQUENCE [LARGE SCALE GENOMIC DNA]</scope>
    <source>
        <strain evidence="1 2">NPDC050545</strain>
    </source>
</reference>
<dbReference type="PANTHER" id="PTHR47829">
    <property type="entry name" value="HYDROLASE, PUTATIVE (AFU_ORTHOLOGUE AFUA_1G12880)-RELATED"/>
    <property type="match status" value="1"/>
</dbReference>